<organism evidence="2 3">
    <name type="scientific">Desulfobacter hydrogenophilus</name>
    <dbReference type="NCBI Taxonomy" id="2291"/>
    <lineage>
        <taxon>Bacteria</taxon>
        <taxon>Pseudomonadati</taxon>
        <taxon>Thermodesulfobacteriota</taxon>
        <taxon>Desulfobacteria</taxon>
        <taxon>Desulfobacterales</taxon>
        <taxon>Desulfobacteraceae</taxon>
        <taxon>Desulfobacter</taxon>
    </lineage>
</organism>
<sequence length="98" mass="11133">MTERDKAPVKIGNTLKVKGFLNMGKKNTENVHPGYLGKGKRLRSIKETAEFLGIKPQTLYNMRNRRQGPDYVMVGGKPMYEDEAIDRYLDANRVCLSA</sequence>
<proteinExistence type="predicted"/>
<dbReference type="SUPFAM" id="SSF46955">
    <property type="entry name" value="Putative DNA-binding domain"/>
    <property type="match status" value="1"/>
</dbReference>
<name>A0ABX5RBC3_9BACT</name>
<evidence type="ECO:0000259" key="1">
    <source>
        <dbReference type="Pfam" id="PF12728"/>
    </source>
</evidence>
<keyword evidence="3" id="KW-1185">Reference proteome</keyword>
<dbReference type="EMBL" id="CP036313">
    <property type="protein sequence ID" value="QBH12183.1"/>
    <property type="molecule type" value="Genomic_DNA"/>
</dbReference>
<gene>
    <name evidence="2" type="ORF">EYB58_04115</name>
</gene>
<keyword evidence="2" id="KW-0238">DNA-binding</keyword>
<dbReference type="InterPro" id="IPR041657">
    <property type="entry name" value="HTH_17"/>
</dbReference>
<protein>
    <submittedName>
        <fullName evidence="2">DNA-binding protein</fullName>
    </submittedName>
</protein>
<dbReference type="Pfam" id="PF12728">
    <property type="entry name" value="HTH_17"/>
    <property type="match status" value="1"/>
</dbReference>
<feature type="domain" description="Helix-turn-helix" evidence="1">
    <location>
        <begin position="44"/>
        <end position="93"/>
    </location>
</feature>
<dbReference type="GO" id="GO:0003677">
    <property type="term" value="F:DNA binding"/>
    <property type="evidence" value="ECO:0007669"/>
    <property type="project" value="UniProtKB-KW"/>
</dbReference>
<evidence type="ECO:0000313" key="3">
    <source>
        <dbReference type="Proteomes" id="UP000293902"/>
    </source>
</evidence>
<dbReference type="Proteomes" id="UP000293902">
    <property type="component" value="Chromosome"/>
</dbReference>
<evidence type="ECO:0000313" key="2">
    <source>
        <dbReference type="EMBL" id="QBH12183.1"/>
    </source>
</evidence>
<dbReference type="RefSeq" id="WP_131072006.1">
    <property type="nucleotide sequence ID" value="NZ_CP036313.1"/>
</dbReference>
<dbReference type="InterPro" id="IPR009061">
    <property type="entry name" value="DNA-bd_dom_put_sf"/>
</dbReference>
<reference evidence="2 3" key="1">
    <citation type="submission" date="2019-02" db="EMBL/GenBank/DDBJ databases">
        <title>Complete genome sequence of Desulfobacter hydrogenophilus AcRS1.</title>
        <authorList>
            <person name="Marietou A."/>
            <person name="Lund M.B."/>
            <person name="Marshall I.P.G."/>
            <person name="Schreiber L."/>
            <person name="Jorgensen B."/>
        </authorList>
    </citation>
    <scope>NUCLEOTIDE SEQUENCE [LARGE SCALE GENOMIC DNA]</scope>
    <source>
        <strain evidence="2 3">AcRS1</strain>
    </source>
</reference>
<accession>A0ABX5RBC3</accession>